<evidence type="ECO:0000259" key="7">
    <source>
        <dbReference type="PROSITE" id="PS50850"/>
    </source>
</evidence>
<dbReference type="GeneID" id="36539052"/>
<dbReference type="PANTHER" id="PTHR23502">
    <property type="entry name" value="MAJOR FACILITATOR SUPERFAMILY"/>
    <property type="match status" value="1"/>
</dbReference>
<sequence length="458" mass="49556">MLFQLLSTGEKATGPQADSSNCPSNSSSSVRHILKPSSFPPVRTFHIVVAGTYFVFNSALGSSLTSGAQNAIADYFQVARSDIRMILLSSLYMAGFAVGPLIFGPLSEFLGRKPVLCVTFATYMIFTIACAVATSLPALLTFRFLCGLGGSAPNAVIGGLFADIYVDPHQRGMAMSCFIFVAIFPSLLGPIISGFVSTTSWRWTFWAGLIIGTPGFPLLFTIPETYMPVLLQRNGGAFGDIQSGGFQSTTSKLRPRSPTVSCNICNFLGRPFIMFVQEPIVFFCSIYLSMIYSLLYLFFEFYPLVFQELYGLSSGAASLAFLPILPGLIVALILFSAYSAYHGRALNMGSAWAQVEEYRRLPVACIGAPTIPIALFWFAAAASTLRSLFAVALPLATTAMYTKLGISWASSLLGFVSISMGVIPFVFIKYGAWLRKNSIMAQRAAPGNRVPDVTVQQI</sequence>
<keyword evidence="2 6" id="KW-0812">Transmembrane</keyword>
<reference evidence="9" key="1">
    <citation type="journal article" date="2018" name="Proc. Natl. Acad. Sci. U.S.A.">
        <title>Linking secondary metabolites to gene clusters through genome sequencing of six diverse Aspergillus species.</title>
        <authorList>
            <person name="Kaerboelling I."/>
            <person name="Vesth T.C."/>
            <person name="Frisvad J.C."/>
            <person name="Nybo J.L."/>
            <person name="Theobald S."/>
            <person name="Kuo A."/>
            <person name="Bowyer P."/>
            <person name="Matsuda Y."/>
            <person name="Mondo S."/>
            <person name="Lyhne E.K."/>
            <person name="Kogle M.E."/>
            <person name="Clum A."/>
            <person name="Lipzen A."/>
            <person name="Salamov A."/>
            <person name="Ngan C.Y."/>
            <person name="Daum C."/>
            <person name="Chiniquy J."/>
            <person name="Barry K."/>
            <person name="LaButti K."/>
            <person name="Haridas S."/>
            <person name="Simmons B.A."/>
            <person name="Magnuson J.K."/>
            <person name="Mortensen U.H."/>
            <person name="Larsen T.O."/>
            <person name="Grigoriev I.V."/>
            <person name="Baker S.E."/>
            <person name="Andersen M.R."/>
        </authorList>
    </citation>
    <scope>NUCLEOTIDE SEQUENCE [LARGE SCALE GENOMIC DNA]</scope>
    <source>
        <strain evidence="9">IBT 16806</strain>
    </source>
</reference>
<evidence type="ECO:0000256" key="1">
    <source>
        <dbReference type="ARBA" id="ARBA00004141"/>
    </source>
</evidence>
<feature type="transmembrane region" description="Helical" evidence="6">
    <location>
        <begin position="203"/>
        <end position="222"/>
    </location>
</feature>
<feature type="compositionally biased region" description="Low complexity" evidence="5">
    <location>
        <begin position="19"/>
        <end position="29"/>
    </location>
</feature>
<evidence type="ECO:0000256" key="5">
    <source>
        <dbReference type="SAM" id="MobiDB-lite"/>
    </source>
</evidence>
<evidence type="ECO:0000256" key="6">
    <source>
        <dbReference type="SAM" id="Phobius"/>
    </source>
</evidence>
<dbReference type="VEuPathDB" id="FungiDB:P174DRAFT_510755"/>
<protein>
    <submittedName>
        <fullName evidence="8">MFS transporter</fullName>
    </submittedName>
</protein>
<dbReference type="InterPro" id="IPR011701">
    <property type="entry name" value="MFS"/>
</dbReference>
<dbReference type="Proteomes" id="UP000234474">
    <property type="component" value="Unassembled WGS sequence"/>
</dbReference>
<evidence type="ECO:0000256" key="3">
    <source>
        <dbReference type="ARBA" id="ARBA00022989"/>
    </source>
</evidence>
<comment type="subcellular location">
    <subcellularLocation>
        <location evidence="1">Membrane</location>
        <topology evidence="1">Multi-pass membrane protein</topology>
    </subcellularLocation>
</comment>
<comment type="caution">
    <text evidence="8">The sequence shown here is derived from an EMBL/GenBank/DDBJ whole genome shotgun (WGS) entry which is preliminary data.</text>
</comment>
<dbReference type="OMA" id="MRKLHIV"/>
<dbReference type="PANTHER" id="PTHR23502:SF74">
    <property type="entry name" value="MAJOR FACILITATOR SUPERFAMILY (MFS) PROFILE DOMAIN-CONTAINING PROTEIN"/>
    <property type="match status" value="1"/>
</dbReference>
<dbReference type="InterPro" id="IPR036259">
    <property type="entry name" value="MFS_trans_sf"/>
</dbReference>
<dbReference type="InterPro" id="IPR020846">
    <property type="entry name" value="MFS_dom"/>
</dbReference>
<keyword evidence="3 6" id="KW-1133">Transmembrane helix</keyword>
<name>A0A2I1CB23_ASPN1</name>
<dbReference type="AlphaFoldDB" id="A0A2I1CB23"/>
<organism evidence="8 9">
    <name type="scientific">Aspergillus novofumigatus (strain IBT 16806)</name>
    <dbReference type="NCBI Taxonomy" id="1392255"/>
    <lineage>
        <taxon>Eukaryota</taxon>
        <taxon>Fungi</taxon>
        <taxon>Dikarya</taxon>
        <taxon>Ascomycota</taxon>
        <taxon>Pezizomycotina</taxon>
        <taxon>Eurotiomycetes</taxon>
        <taxon>Eurotiomycetidae</taxon>
        <taxon>Eurotiales</taxon>
        <taxon>Aspergillaceae</taxon>
        <taxon>Aspergillus</taxon>
        <taxon>Aspergillus subgen. Fumigati</taxon>
    </lineage>
</organism>
<evidence type="ECO:0000313" key="9">
    <source>
        <dbReference type="Proteomes" id="UP000234474"/>
    </source>
</evidence>
<feature type="transmembrane region" description="Helical" evidence="6">
    <location>
        <begin position="319"/>
        <end position="341"/>
    </location>
</feature>
<evidence type="ECO:0000313" key="8">
    <source>
        <dbReference type="EMBL" id="PKX94839.1"/>
    </source>
</evidence>
<dbReference type="Gene3D" id="1.20.1250.20">
    <property type="entry name" value="MFS general substrate transporter like domains"/>
    <property type="match status" value="1"/>
</dbReference>
<keyword evidence="4 6" id="KW-0472">Membrane</keyword>
<dbReference type="OrthoDB" id="5141738at2759"/>
<feature type="transmembrane region" description="Helical" evidence="6">
    <location>
        <begin position="142"/>
        <end position="166"/>
    </location>
</feature>
<feature type="transmembrane region" description="Helical" evidence="6">
    <location>
        <begin position="115"/>
        <end position="136"/>
    </location>
</feature>
<feature type="transmembrane region" description="Helical" evidence="6">
    <location>
        <begin position="83"/>
        <end position="103"/>
    </location>
</feature>
<dbReference type="GO" id="GO:0022857">
    <property type="term" value="F:transmembrane transporter activity"/>
    <property type="evidence" value="ECO:0007669"/>
    <property type="project" value="InterPro"/>
</dbReference>
<dbReference type="STRING" id="1392255.A0A2I1CB23"/>
<keyword evidence="9" id="KW-1185">Reference proteome</keyword>
<feature type="transmembrane region" description="Helical" evidence="6">
    <location>
        <begin position="280"/>
        <end position="299"/>
    </location>
</feature>
<dbReference type="PROSITE" id="PS50850">
    <property type="entry name" value="MFS"/>
    <property type="match status" value="1"/>
</dbReference>
<accession>A0A2I1CB23</accession>
<dbReference type="SUPFAM" id="SSF103473">
    <property type="entry name" value="MFS general substrate transporter"/>
    <property type="match status" value="1"/>
</dbReference>
<dbReference type="RefSeq" id="XP_024683434.1">
    <property type="nucleotide sequence ID" value="XM_024831716.1"/>
</dbReference>
<feature type="transmembrane region" description="Helical" evidence="6">
    <location>
        <begin position="405"/>
        <end position="428"/>
    </location>
</feature>
<feature type="domain" description="Major facilitator superfamily (MFS) profile" evidence="7">
    <location>
        <begin position="47"/>
        <end position="458"/>
    </location>
</feature>
<feature type="transmembrane region" description="Helical" evidence="6">
    <location>
        <begin position="361"/>
        <end position="385"/>
    </location>
</feature>
<evidence type="ECO:0000256" key="2">
    <source>
        <dbReference type="ARBA" id="ARBA00022692"/>
    </source>
</evidence>
<evidence type="ECO:0000256" key="4">
    <source>
        <dbReference type="ARBA" id="ARBA00023136"/>
    </source>
</evidence>
<dbReference type="Pfam" id="PF07690">
    <property type="entry name" value="MFS_1"/>
    <property type="match status" value="1"/>
</dbReference>
<feature type="region of interest" description="Disordered" evidence="5">
    <location>
        <begin position="8"/>
        <end position="29"/>
    </location>
</feature>
<proteinExistence type="predicted"/>
<dbReference type="GO" id="GO:0005886">
    <property type="term" value="C:plasma membrane"/>
    <property type="evidence" value="ECO:0007669"/>
    <property type="project" value="TreeGrafter"/>
</dbReference>
<gene>
    <name evidence="8" type="ORF">P174DRAFT_510755</name>
</gene>
<dbReference type="EMBL" id="MSZS01000003">
    <property type="protein sequence ID" value="PKX94839.1"/>
    <property type="molecule type" value="Genomic_DNA"/>
</dbReference>
<feature type="transmembrane region" description="Helical" evidence="6">
    <location>
        <begin position="178"/>
        <end position="197"/>
    </location>
</feature>